<organism evidence="1 2">
    <name type="scientific">Streptococcus ratti FA-1 = DSM 20564</name>
    <dbReference type="NCBI Taxonomy" id="699248"/>
    <lineage>
        <taxon>Bacteria</taxon>
        <taxon>Bacillati</taxon>
        <taxon>Bacillota</taxon>
        <taxon>Bacilli</taxon>
        <taxon>Lactobacillales</taxon>
        <taxon>Streptococcaceae</taxon>
        <taxon>Streptococcus</taxon>
    </lineage>
</organism>
<accession>A0ABN0GUY6</accession>
<evidence type="ECO:0008006" key="3">
    <source>
        <dbReference type="Google" id="ProtNLM"/>
    </source>
</evidence>
<comment type="caution">
    <text evidence="1">The sequence shown here is derived from an EMBL/GenBank/DDBJ whole genome shotgun (WGS) entry which is preliminary data.</text>
</comment>
<proteinExistence type="predicted"/>
<sequence>MLTIYGDLTDNETRCTDYHGPTDIVALKCFACQKYYPCFKCHNCHEQHLFAPYPQYLKKDKAVFCGACQKELTIEDYKGQPACPCCGHPFNPNCSRHYDYYFSDKP</sequence>
<dbReference type="RefSeq" id="WP_003088758.1">
    <property type="nucleotide sequence ID" value="NZ_AJTZ01000005.1"/>
</dbReference>
<dbReference type="InterPro" id="IPR016694">
    <property type="entry name" value="UCP017292"/>
</dbReference>
<gene>
    <name evidence="1" type="ORF">SRA_06336</name>
</gene>
<dbReference type="Proteomes" id="UP000007815">
    <property type="component" value="Unassembled WGS sequence"/>
</dbReference>
<dbReference type="PIRSF" id="PIRSF017292">
    <property type="entry name" value="UCP017292_Znf_CHY"/>
    <property type="match status" value="1"/>
</dbReference>
<name>A0ABN0GUY6_STRRT</name>
<dbReference type="EMBL" id="AJTZ01000005">
    <property type="protein sequence ID" value="EJN94133.1"/>
    <property type="molecule type" value="Genomic_DNA"/>
</dbReference>
<reference evidence="1 2" key="1">
    <citation type="submission" date="2009-12" db="EMBL/GenBank/DDBJ databases">
        <authorList>
            <person name="Lefebure T."/>
            <person name="Cornejo O.E."/>
            <person name="Pavinski Bitar P.D."/>
            <person name="Lang P."/>
            <person name="Stanhope M.J."/>
        </authorList>
    </citation>
    <scope>NUCLEOTIDE SEQUENCE [LARGE SCALE GENOMIC DNA]</scope>
    <source>
        <strain evidence="1 2">FA-1</strain>
    </source>
</reference>
<dbReference type="SUPFAM" id="SSF161219">
    <property type="entry name" value="CHY zinc finger-like"/>
    <property type="match status" value="1"/>
</dbReference>
<protein>
    <recommendedName>
        <fullName evidence="3">CHY-type domain-containing protein</fullName>
    </recommendedName>
</protein>
<evidence type="ECO:0000313" key="1">
    <source>
        <dbReference type="EMBL" id="EJN94133.1"/>
    </source>
</evidence>
<keyword evidence="2" id="KW-1185">Reference proteome</keyword>
<dbReference type="InterPro" id="IPR037274">
    <property type="entry name" value="Znf_CHY_sf"/>
</dbReference>
<evidence type="ECO:0000313" key="2">
    <source>
        <dbReference type="Proteomes" id="UP000007815"/>
    </source>
</evidence>